<evidence type="ECO:0000256" key="1">
    <source>
        <dbReference type="SAM" id="SignalP"/>
    </source>
</evidence>
<gene>
    <name evidence="2" type="ORF">N5W20_03675</name>
</gene>
<organism evidence="2 3">
    <name type="scientific">Candidatus Kirkpatrickella diaphorinae</name>
    <dbReference type="NCBI Taxonomy" id="2984322"/>
    <lineage>
        <taxon>Bacteria</taxon>
        <taxon>Pseudomonadati</taxon>
        <taxon>Pseudomonadota</taxon>
        <taxon>Alphaproteobacteria</taxon>
        <taxon>Acetobacterales</taxon>
        <taxon>Acetobacteraceae</taxon>
        <taxon>Candidatus Kirkpatrickella</taxon>
    </lineage>
</organism>
<dbReference type="InterPro" id="IPR003898">
    <property type="entry name" value="Borpert_toxA"/>
</dbReference>
<evidence type="ECO:0000313" key="3">
    <source>
        <dbReference type="Proteomes" id="UP001163831"/>
    </source>
</evidence>
<feature type="chain" id="PRO_5046486875" evidence="1">
    <location>
        <begin position="22"/>
        <end position="268"/>
    </location>
</feature>
<dbReference type="Pfam" id="PF02917">
    <property type="entry name" value="Pertussis_S1"/>
    <property type="match status" value="1"/>
</dbReference>
<dbReference type="EMBL" id="CP107052">
    <property type="protein sequence ID" value="UYH51966.1"/>
    <property type="molecule type" value="Genomic_DNA"/>
</dbReference>
<evidence type="ECO:0000313" key="2">
    <source>
        <dbReference type="EMBL" id="UYH51966.1"/>
    </source>
</evidence>
<reference evidence="2" key="1">
    <citation type="submission" date="2022-10" db="EMBL/GenBank/DDBJ databases">
        <title>Candidatus Kirkpatrella diaphorinas gen. nov., sp. nov., an uncultured endosymbiont identified in a population of Diaphorina citri from Hawaii.</title>
        <authorList>
            <person name="Henry E.M."/>
            <person name="Carlson C.R."/>
            <person name="Kuo Y.-W."/>
        </authorList>
    </citation>
    <scope>NUCLEOTIDE SEQUENCE</scope>
    <source>
        <strain evidence="2">CADCRV1</strain>
    </source>
</reference>
<dbReference type="Gene3D" id="3.90.210.10">
    <property type="entry name" value="Heat-Labile Enterotoxin, subunit A"/>
    <property type="match status" value="1"/>
</dbReference>
<sequence length="268" mass="29964">MKLKYALALLTIFFVSQTCRAQDPVISVYRFSSRPPADIFAHGFQAAGDNVDLLRFASGASLTDQTSAYVATTSSIEFALDLFRRFHQYHPGTEVFLYTIRPTLNFHSLSISLHRAAVILPDVEARHEAQTLLISGRRYHEWAAYGGITPDLIVSAYRLRIFDGTIQRSELERNPNYFYLPPIVNPNPLPVRNTIDRLVEVAAGQDNMFLMPAALNNMGCDRAPQNLETAWNDSCMPSRKLAIRALHAKEVARLIVSGVLTGPMPTEV</sequence>
<proteinExistence type="predicted"/>
<dbReference type="SUPFAM" id="SSF56399">
    <property type="entry name" value="ADP-ribosylation"/>
    <property type="match status" value="1"/>
</dbReference>
<keyword evidence="1" id="KW-0732">Signal</keyword>
<protein>
    <submittedName>
        <fullName evidence="2">Uncharacterized protein</fullName>
    </submittedName>
</protein>
<feature type="signal peptide" evidence="1">
    <location>
        <begin position="1"/>
        <end position="21"/>
    </location>
</feature>
<name>A0ABY6GLP5_9PROT</name>
<dbReference type="Proteomes" id="UP001163831">
    <property type="component" value="Chromosome"/>
</dbReference>
<keyword evidence="3" id="KW-1185">Reference proteome</keyword>
<dbReference type="RefSeq" id="WP_319807561.1">
    <property type="nucleotide sequence ID" value="NZ_CP107052.1"/>
</dbReference>
<accession>A0ABY6GLP5</accession>